<dbReference type="PROSITE" id="PS50006">
    <property type="entry name" value="FHA_DOMAIN"/>
    <property type="match status" value="1"/>
</dbReference>
<evidence type="ECO:0000259" key="3">
    <source>
        <dbReference type="PROSITE" id="PS51746"/>
    </source>
</evidence>
<dbReference type="AlphaFoldDB" id="A0AAV1I4W9"/>
<evidence type="ECO:0000259" key="2">
    <source>
        <dbReference type="PROSITE" id="PS50006"/>
    </source>
</evidence>
<dbReference type="Pfam" id="PF00481">
    <property type="entry name" value="PP2C"/>
    <property type="match status" value="1"/>
</dbReference>
<dbReference type="InterPro" id="IPR015655">
    <property type="entry name" value="PP2C"/>
</dbReference>
<gene>
    <name evidence="4" type="ORF">CVIRNUC_005610</name>
</gene>
<dbReference type="PANTHER" id="PTHR13832">
    <property type="entry name" value="PROTEIN PHOSPHATASE 2C"/>
    <property type="match status" value="1"/>
</dbReference>
<protein>
    <submittedName>
        <fullName evidence="4">Uncharacterized protein</fullName>
    </submittedName>
</protein>
<feature type="compositionally biased region" description="Low complexity" evidence="1">
    <location>
        <begin position="234"/>
        <end position="260"/>
    </location>
</feature>
<dbReference type="PANTHER" id="PTHR13832:SF643">
    <property type="entry name" value="PROTEIN PHOSPHATASE 2C-RELATED"/>
    <property type="match status" value="1"/>
</dbReference>
<feature type="domain" description="FHA" evidence="2">
    <location>
        <begin position="503"/>
        <end position="554"/>
    </location>
</feature>
<evidence type="ECO:0000313" key="4">
    <source>
        <dbReference type="EMBL" id="CAK0782264.1"/>
    </source>
</evidence>
<dbReference type="SUPFAM" id="SSF81606">
    <property type="entry name" value="PP2C-like"/>
    <property type="match status" value="1"/>
</dbReference>
<evidence type="ECO:0000313" key="5">
    <source>
        <dbReference type="Proteomes" id="UP001314263"/>
    </source>
</evidence>
<dbReference type="EMBL" id="CAUYUE010000007">
    <property type="protein sequence ID" value="CAK0782264.1"/>
    <property type="molecule type" value="Genomic_DNA"/>
</dbReference>
<dbReference type="SMART" id="SM00332">
    <property type="entry name" value="PP2Cc"/>
    <property type="match status" value="1"/>
</dbReference>
<feature type="compositionally biased region" description="Basic and acidic residues" evidence="1">
    <location>
        <begin position="458"/>
        <end position="472"/>
    </location>
</feature>
<evidence type="ECO:0000256" key="1">
    <source>
        <dbReference type="SAM" id="MobiDB-lite"/>
    </source>
</evidence>
<dbReference type="InterPro" id="IPR036457">
    <property type="entry name" value="PPM-type-like_dom_sf"/>
</dbReference>
<dbReference type="GO" id="GO:0004722">
    <property type="term" value="F:protein serine/threonine phosphatase activity"/>
    <property type="evidence" value="ECO:0007669"/>
    <property type="project" value="InterPro"/>
</dbReference>
<reference evidence="4 5" key="1">
    <citation type="submission" date="2023-10" db="EMBL/GenBank/DDBJ databases">
        <authorList>
            <person name="Maclean D."/>
            <person name="Macfadyen A."/>
        </authorList>
    </citation>
    <scope>NUCLEOTIDE SEQUENCE [LARGE SCALE GENOMIC DNA]</scope>
</reference>
<organism evidence="4 5">
    <name type="scientific">Coccomyxa viridis</name>
    <dbReference type="NCBI Taxonomy" id="1274662"/>
    <lineage>
        <taxon>Eukaryota</taxon>
        <taxon>Viridiplantae</taxon>
        <taxon>Chlorophyta</taxon>
        <taxon>core chlorophytes</taxon>
        <taxon>Trebouxiophyceae</taxon>
        <taxon>Trebouxiophyceae incertae sedis</taxon>
        <taxon>Coccomyxaceae</taxon>
        <taxon>Coccomyxa</taxon>
    </lineage>
</organism>
<feature type="compositionally biased region" description="Polar residues" evidence="1">
    <location>
        <begin position="55"/>
        <end position="68"/>
    </location>
</feature>
<dbReference type="Gene3D" id="3.60.40.10">
    <property type="entry name" value="PPM-type phosphatase domain"/>
    <property type="match status" value="1"/>
</dbReference>
<dbReference type="InterPro" id="IPR001932">
    <property type="entry name" value="PPM-type_phosphatase-like_dom"/>
</dbReference>
<dbReference type="SUPFAM" id="SSF49879">
    <property type="entry name" value="SMAD/FHA domain"/>
    <property type="match status" value="1"/>
</dbReference>
<feature type="compositionally biased region" description="Polar residues" evidence="1">
    <location>
        <begin position="110"/>
        <end position="125"/>
    </location>
</feature>
<dbReference type="CDD" id="cd00143">
    <property type="entry name" value="PP2Cc"/>
    <property type="match status" value="1"/>
</dbReference>
<dbReference type="Pfam" id="PF00498">
    <property type="entry name" value="FHA"/>
    <property type="match status" value="1"/>
</dbReference>
<dbReference type="PROSITE" id="PS51746">
    <property type="entry name" value="PPM_2"/>
    <property type="match status" value="1"/>
</dbReference>
<sequence length="927" mass="100263">MLLRAVGVALGVQLWRWYCRRRHHQGFEEENDEIEAPAQKDEVGGEVDLLEAEQPKSQTHASELSVSTKDAEARPQQNSADSAAPELSRHTASKSADEGSLLIHIPGNEASPSYTPAQQSPALQSPNRHIERLKEQVTQSTDTPWPGICHISSPTTQKAQMPWPGLEMSQTSTTEAEGPTLVRTGSDSPPEAYSPTWVQAEGTHSPDSPLSLSEAVSRRASRAKRGRQRTYFNSSRSISSAESSPRAPGAPAADPTASLAAHSLRSYVRSPRWAEQPGNTNQSPQGNVYRVPAQSPFAMASPPVRMRILSAPEQREDSPLPNVAGARLGFPSADSLEDAPTEAGFHLDGHIDKVLSELQDEGERQQLRRYSRSFSEPNLALHFLQAKLQEENENAKLADSSEEDSDADNVMTRLQGTVEAVEDNPQLKAVLKAKLSQGEDSGHSSSSNGGPPPEGPSAEERAARQSRAREECSEPPAPIRVDVADSGSSTQLFFSANPVTYEVSIGRLSDNSIALSDNEVSGHHAAICWECSCRCWQVMDLGSLNGTSLNGRIISTSNRRRGRLWRLNDGDEIKLGVRSTLKITYLPLQDTRDGFPRTPTRVISGRALLKIPTMPCEAFAAISPKPGGAGRESRLLLRDGVLCMEAWAASSLGREHARLGTGMEDVITCTDGILRPSMKSSCLLTMLDGHCGRKAADEVAQELPRDLGKRLMRHRHSLAAGQGAGSAWTEAFLATDASIKAEEGCTATALLIWVDEEGQACMQAANVGDSAAVYAQVPAKRKLGPQVQALTEDHRLTNPSERQRLADMGIRMKTNHTRLYGLNLSRCLGDKFLKNEDLGLSAEPHVSGVLRFDPSQRGIALLASDGLWDVVEPPAAMKLAMEAYHASGRRAQAVAEALLDQAQKQRSKDDVSVIAIVFGGHCDASVG</sequence>
<dbReference type="SMART" id="SM00240">
    <property type="entry name" value="FHA"/>
    <property type="match status" value="1"/>
</dbReference>
<dbReference type="InterPro" id="IPR000253">
    <property type="entry name" value="FHA_dom"/>
</dbReference>
<feature type="region of interest" description="Disordered" evidence="1">
    <location>
        <begin position="29"/>
        <end position="125"/>
    </location>
</feature>
<feature type="region of interest" description="Disordered" evidence="1">
    <location>
        <begin position="433"/>
        <end position="481"/>
    </location>
</feature>
<accession>A0AAV1I4W9</accession>
<dbReference type="Gene3D" id="2.60.200.20">
    <property type="match status" value="1"/>
</dbReference>
<feature type="compositionally biased region" description="Basic residues" evidence="1">
    <location>
        <begin position="219"/>
        <end position="228"/>
    </location>
</feature>
<dbReference type="InterPro" id="IPR008984">
    <property type="entry name" value="SMAD_FHA_dom_sf"/>
</dbReference>
<comment type="caution">
    <text evidence="4">The sequence shown here is derived from an EMBL/GenBank/DDBJ whole genome shotgun (WGS) entry which is preliminary data.</text>
</comment>
<feature type="domain" description="PPM-type phosphatase" evidence="3">
    <location>
        <begin position="646"/>
        <end position="918"/>
    </location>
</feature>
<name>A0AAV1I4W9_9CHLO</name>
<dbReference type="Proteomes" id="UP001314263">
    <property type="component" value="Unassembled WGS sequence"/>
</dbReference>
<feature type="compositionally biased region" description="Low complexity" evidence="1">
    <location>
        <begin position="436"/>
        <end position="449"/>
    </location>
</feature>
<feature type="region of interest" description="Disordered" evidence="1">
    <location>
        <begin position="153"/>
        <end position="260"/>
    </location>
</feature>
<proteinExistence type="predicted"/>
<keyword evidence="5" id="KW-1185">Reference proteome</keyword>